<sequence>MVEADDDAAAPVVFPVVLFDGEREMDVGNVKVHPDLVFKEFQMMLSQMIGISYNNLTTYLVDSKKSKISLDRRKILITGKVNFSVLVREKNCYFLVVLKRSRRDRRRKPGKQSDLDFSSVSPDDLSLIRWNNQLDMNDAQMSAYSPYYYDDRFHDLVMQRENYVNMILNSRYGFDSPLNMNMNFPKIEEVYPQVQIKPNRNLCRDCTLAQQKGKTAEFHLCVYDEVIVGGFRSPIQMLLGACGGLEFFFPFCQCSLVCIEKAGTRKEAKGMKSLRPKTSGWCREAFGKG</sequence>
<evidence type="ECO:0000313" key="2">
    <source>
        <dbReference type="Proteomes" id="UP001055879"/>
    </source>
</evidence>
<name>A0ACB8ZGW5_ARCLA</name>
<proteinExistence type="predicted"/>
<evidence type="ECO:0000313" key="1">
    <source>
        <dbReference type="EMBL" id="KAI3696848.1"/>
    </source>
</evidence>
<reference evidence="1 2" key="2">
    <citation type="journal article" date="2022" name="Mol. Ecol. Resour.">
        <title>The genomes of chicory, endive, great burdock and yacon provide insights into Asteraceae paleo-polyploidization history and plant inulin production.</title>
        <authorList>
            <person name="Fan W."/>
            <person name="Wang S."/>
            <person name="Wang H."/>
            <person name="Wang A."/>
            <person name="Jiang F."/>
            <person name="Liu H."/>
            <person name="Zhao H."/>
            <person name="Xu D."/>
            <person name="Zhang Y."/>
        </authorList>
    </citation>
    <scope>NUCLEOTIDE SEQUENCE [LARGE SCALE GENOMIC DNA]</scope>
    <source>
        <strain evidence="2">cv. Niubang</strain>
    </source>
</reference>
<reference evidence="2" key="1">
    <citation type="journal article" date="2022" name="Mol. Ecol. Resour.">
        <title>The genomes of chicory, endive, great burdock and yacon provide insights into Asteraceae palaeo-polyploidization history and plant inulin production.</title>
        <authorList>
            <person name="Fan W."/>
            <person name="Wang S."/>
            <person name="Wang H."/>
            <person name="Wang A."/>
            <person name="Jiang F."/>
            <person name="Liu H."/>
            <person name="Zhao H."/>
            <person name="Xu D."/>
            <person name="Zhang Y."/>
        </authorList>
    </citation>
    <scope>NUCLEOTIDE SEQUENCE [LARGE SCALE GENOMIC DNA]</scope>
    <source>
        <strain evidence="2">cv. Niubang</strain>
    </source>
</reference>
<dbReference type="EMBL" id="CM042056">
    <property type="protein sequence ID" value="KAI3696848.1"/>
    <property type="molecule type" value="Genomic_DNA"/>
</dbReference>
<organism evidence="1 2">
    <name type="scientific">Arctium lappa</name>
    <name type="common">Greater burdock</name>
    <name type="synonym">Lappa major</name>
    <dbReference type="NCBI Taxonomy" id="4217"/>
    <lineage>
        <taxon>Eukaryota</taxon>
        <taxon>Viridiplantae</taxon>
        <taxon>Streptophyta</taxon>
        <taxon>Embryophyta</taxon>
        <taxon>Tracheophyta</taxon>
        <taxon>Spermatophyta</taxon>
        <taxon>Magnoliopsida</taxon>
        <taxon>eudicotyledons</taxon>
        <taxon>Gunneridae</taxon>
        <taxon>Pentapetalae</taxon>
        <taxon>asterids</taxon>
        <taxon>campanulids</taxon>
        <taxon>Asterales</taxon>
        <taxon>Asteraceae</taxon>
        <taxon>Carduoideae</taxon>
        <taxon>Cardueae</taxon>
        <taxon>Arctiinae</taxon>
        <taxon>Arctium</taxon>
    </lineage>
</organism>
<accession>A0ACB8ZGW5</accession>
<gene>
    <name evidence="1" type="ORF">L6452_29431</name>
</gene>
<keyword evidence="2" id="KW-1185">Reference proteome</keyword>
<protein>
    <submittedName>
        <fullName evidence="1">Uncharacterized protein</fullName>
    </submittedName>
</protein>
<dbReference type="Proteomes" id="UP001055879">
    <property type="component" value="Linkage Group LG10"/>
</dbReference>
<comment type="caution">
    <text evidence="1">The sequence shown here is derived from an EMBL/GenBank/DDBJ whole genome shotgun (WGS) entry which is preliminary data.</text>
</comment>